<accession>A0A3N2C6H8</accession>
<keyword evidence="2" id="KW-1133">Transmembrane helix</keyword>
<feature type="transmembrane region" description="Helical" evidence="2">
    <location>
        <begin position="6"/>
        <end position="27"/>
    </location>
</feature>
<evidence type="ECO:0000256" key="1">
    <source>
        <dbReference type="SAM" id="Coils"/>
    </source>
</evidence>
<sequence>MDDLWWLPSLIVFGGVGIIVWLLVTLLRRRNPKTPVASIDDLHRRAGIALVRTDDAVREAEDEVGFAEAEFGREAARGYAADVASARSALGEAFRLRQSLEDEIADTEAQRRAWNERIISVCEDVERTLSARLRGFDERRGAERSAPDLLDQLERRIDRARERLTTTGLAIASAADRYAVSAVEDARVLRRAAQDTVDQATDDAAQTKDRIDTGRPAAAALHALGRELQQAEDRLDAVERSLAGITAAETELAAAGRELRTVIAEAEALRAEVERAETAAVIAAAVERANRALLEAESTTSTDGDRVLPDPVRRLEAVRAADIDLDAALATARSAQQRLDNAREALRGALFTADSNIRVAVDVIAAHRGSVGADARTRLAEAQRQLALAEAAAVDDPVEALDAARRASRIAQDADALARYDVG</sequence>
<protein>
    <submittedName>
        <fullName evidence="3">Uncharacterized protein</fullName>
    </submittedName>
</protein>
<feature type="coiled-coil region" evidence="1">
    <location>
        <begin position="50"/>
        <end position="117"/>
    </location>
</feature>
<keyword evidence="4" id="KW-1185">Reference proteome</keyword>
<name>A0A3N2C6H8_9MICO</name>
<feature type="coiled-coil region" evidence="1">
    <location>
        <begin position="150"/>
        <end position="279"/>
    </location>
</feature>
<dbReference type="Proteomes" id="UP000266915">
    <property type="component" value="Unassembled WGS sequence"/>
</dbReference>
<reference evidence="3 4" key="1">
    <citation type="submission" date="2018-11" db="EMBL/GenBank/DDBJ databases">
        <title>Sequencing the genomes of 1000 actinobacteria strains.</title>
        <authorList>
            <person name="Klenk H.-P."/>
        </authorList>
    </citation>
    <scope>NUCLEOTIDE SEQUENCE [LARGE SCALE GENOMIC DNA]</scope>
    <source>
        <strain evidence="3 4">DSM 14012</strain>
    </source>
</reference>
<keyword evidence="2" id="KW-0812">Transmembrane</keyword>
<dbReference type="EMBL" id="RKHL01000001">
    <property type="protein sequence ID" value="ROR83112.1"/>
    <property type="molecule type" value="Genomic_DNA"/>
</dbReference>
<proteinExistence type="predicted"/>
<keyword evidence="2" id="KW-0472">Membrane</keyword>
<evidence type="ECO:0000313" key="4">
    <source>
        <dbReference type="Proteomes" id="UP000266915"/>
    </source>
</evidence>
<dbReference type="AlphaFoldDB" id="A0A3N2C6H8"/>
<gene>
    <name evidence="3" type="ORF">EDD42_3216</name>
</gene>
<dbReference type="RefSeq" id="WP_085513729.1">
    <property type="nucleotide sequence ID" value="NZ_FXAP01000006.1"/>
</dbReference>
<evidence type="ECO:0000256" key="2">
    <source>
        <dbReference type="SAM" id="Phobius"/>
    </source>
</evidence>
<evidence type="ECO:0000313" key="3">
    <source>
        <dbReference type="EMBL" id="ROR83112.1"/>
    </source>
</evidence>
<organism evidence="3 4">
    <name type="scientific">Plantibacter flavus</name>
    <dbReference type="NCBI Taxonomy" id="150123"/>
    <lineage>
        <taxon>Bacteria</taxon>
        <taxon>Bacillati</taxon>
        <taxon>Actinomycetota</taxon>
        <taxon>Actinomycetes</taxon>
        <taxon>Micrococcales</taxon>
        <taxon>Microbacteriaceae</taxon>
        <taxon>Plantibacter</taxon>
    </lineage>
</organism>
<comment type="caution">
    <text evidence="3">The sequence shown here is derived from an EMBL/GenBank/DDBJ whole genome shotgun (WGS) entry which is preliminary data.</text>
</comment>
<keyword evidence="1" id="KW-0175">Coiled coil</keyword>